<comment type="caution">
    <text evidence="1">The sequence shown here is derived from an EMBL/GenBank/DDBJ whole genome shotgun (WGS) entry which is preliminary data.</text>
</comment>
<evidence type="ECO:0000313" key="1">
    <source>
        <dbReference type="EMBL" id="KAI3731744.1"/>
    </source>
</evidence>
<reference evidence="1 2" key="2">
    <citation type="journal article" date="2022" name="Mol. Ecol. Resour.">
        <title>The genomes of chicory, endive, great burdock and yacon provide insights into Asteraceae paleo-polyploidization history and plant inulin production.</title>
        <authorList>
            <person name="Fan W."/>
            <person name="Wang S."/>
            <person name="Wang H."/>
            <person name="Wang A."/>
            <person name="Jiang F."/>
            <person name="Liu H."/>
            <person name="Zhao H."/>
            <person name="Xu D."/>
            <person name="Zhang Y."/>
        </authorList>
    </citation>
    <scope>NUCLEOTIDE SEQUENCE [LARGE SCALE GENOMIC DNA]</scope>
    <source>
        <strain evidence="2">cv. Yunnan</strain>
        <tissue evidence="1">Leaves</tissue>
    </source>
</reference>
<protein>
    <submittedName>
        <fullName evidence="1">Uncharacterized protein</fullName>
    </submittedName>
</protein>
<evidence type="ECO:0000313" key="2">
    <source>
        <dbReference type="Proteomes" id="UP001056120"/>
    </source>
</evidence>
<name>A0ACB9CBU5_9ASTR</name>
<dbReference type="EMBL" id="CM042038">
    <property type="protein sequence ID" value="KAI3731744.1"/>
    <property type="molecule type" value="Genomic_DNA"/>
</dbReference>
<reference evidence="2" key="1">
    <citation type="journal article" date="2022" name="Mol. Ecol. Resour.">
        <title>The genomes of chicory, endive, great burdock and yacon provide insights into Asteraceae palaeo-polyploidization history and plant inulin production.</title>
        <authorList>
            <person name="Fan W."/>
            <person name="Wang S."/>
            <person name="Wang H."/>
            <person name="Wang A."/>
            <person name="Jiang F."/>
            <person name="Liu H."/>
            <person name="Zhao H."/>
            <person name="Xu D."/>
            <person name="Zhang Y."/>
        </authorList>
    </citation>
    <scope>NUCLEOTIDE SEQUENCE [LARGE SCALE GENOMIC DNA]</scope>
    <source>
        <strain evidence="2">cv. Yunnan</strain>
    </source>
</reference>
<keyword evidence="2" id="KW-1185">Reference proteome</keyword>
<accession>A0ACB9CBU5</accession>
<organism evidence="1 2">
    <name type="scientific">Smallanthus sonchifolius</name>
    <dbReference type="NCBI Taxonomy" id="185202"/>
    <lineage>
        <taxon>Eukaryota</taxon>
        <taxon>Viridiplantae</taxon>
        <taxon>Streptophyta</taxon>
        <taxon>Embryophyta</taxon>
        <taxon>Tracheophyta</taxon>
        <taxon>Spermatophyta</taxon>
        <taxon>Magnoliopsida</taxon>
        <taxon>eudicotyledons</taxon>
        <taxon>Gunneridae</taxon>
        <taxon>Pentapetalae</taxon>
        <taxon>asterids</taxon>
        <taxon>campanulids</taxon>
        <taxon>Asterales</taxon>
        <taxon>Asteraceae</taxon>
        <taxon>Asteroideae</taxon>
        <taxon>Heliantheae alliance</taxon>
        <taxon>Millerieae</taxon>
        <taxon>Smallanthus</taxon>
    </lineage>
</organism>
<gene>
    <name evidence="1" type="ORF">L1987_62933</name>
</gene>
<sequence>MTPERTPRTPIKSGSMLSCCELPIGRDIEGLRRTLIGNLEPNKRVQKRVMTTVIYFIGQDKTTAVRSSFGGYSNQAMAVAVTVAVANILGPIRSFSIPFVLFCSPKHTSSQQLLQQSVKSAIEAKSYQQIADIIGDSKETSQTSNPFSFLSDFHQEHRTKIIDEILQSFIPVRPRNRPQCAYAYLLSFTLQSPNPLPLSLAILQRTLRSGCTPVPQTHLLLSSVWIHQRKQSDHTVANMLLQMHSIGYKPDGGVCNFLISSLCKVDQYEEAVQVLRSMGGAGCVPDLDSFGSVIGLLCHLRKTKNIEELMKEMVSKFRLSPRKEMVVKVLKSMRANKDVHKAVDMISYLEEMDIQIGFESYELVVEICLESELFVLAGKVVMRMTNRGFIPYIKVRQKVFEGLAAVGELEFAYILKKKFTEMNS</sequence>
<dbReference type="Proteomes" id="UP001056120">
    <property type="component" value="Linkage Group LG21"/>
</dbReference>
<proteinExistence type="predicted"/>